<feature type="domain" description="3-deoxy-D-manno-octulosonic-acid transferase N-terminal" evidence="10">
    <location>
        <begin position="35"/>
        <end position="216"/>
    </location>
</feature>
<name>A0AAU7DKU6_9BACT</name>
<dbReference type="Pfam" id="PF04413">
    <property type="entry name" value="Glycos_transf_N"/>
    <property type="match status" value="1"/>
</dbReference>
<dbReference type="GO" id="GO:0009244">
    <property type="term" value="P:lipopolysaccharide core region biosynthetic process"/>
    <property type="evidence" value="ECO:0007669"/>
    <property type="project" value="UniProtKB-UniRule"/>
</dbReference>
<evidence type="ECO:0000256" key="7">
    <source>
        <dbReference type="PIRSR" id="PIRSR639901-1"/>
    </source>
</evidence>
<dbReference type="InterPro" id="IPR039901">
    <property type="entry name" value="Kdotransferase"/>
</dbReference>
<dbReference type="PANTHER" id="PTHR42755:SF1">
    <property type="entry name" value="3-DEOXY-D-MANNO-OCTULOSONIC ACID TRANSFERASE, MITOCHONDRIAL-RELATED"/>
    <property type="match status" value="1"/>
</dbReference>
<dbReference type="GO" id="GO:0009245">
    <property type="term" value="P:lipid A biosynthetic process"/>
    <property type="evidence" value="ECO:0007669"/>
    <property type="project" value="TreeGrafter"/>
</dbReference>
<dbReference type="EC" id="2.4.99.12" evidence="2 9"/>
<keyword evidence="4 9" id="KW-0808">Transferase</keyword>
<evidence type="ECO:0000256" key="5">
    <source>
        <dbReference type="ARBA" id="ARBA00031445"/>
    </source>
</evidence>
<keyword evidence="9" id="KW-1003">Cell membrane</keyword>
<dbReference type="SUPFAM" id="SSF53756">
    <property type="entry name" value="UDP-Glycosyltransferase/glycogen phosphorylase"/>
    <property type="match status" value="1"/>
</dbReference>
<dbReference type="PANTHER" id="PTHR42755">
    <property type="entry name" value="3-DEOXY-MANNO-OCTULOSONATE CYTIDYLYLTRANSFERASE"/>
    <property type="match status" value="1"/>
</dbReference>
<evidence type="ECO:0000259" key="10">
    <source>
        <dbReference type="Pfam" id="PF04413"/>
    </source>
</evidence>
<feature type="site" description="Transition state stabilizer" evidence="8">
    <location>
        <position position="135"/>
    </location>
</feature>
<comment type="function">
    <text evidence="9">Involved in lipopolysaccharide (LPS) biosynthesis. Catalyzes the transfer of 3-deoxy-D-manno-octulosonate (Kdo) residue(s) from CMP-Kdo to lipid IV(A), the tetraacyldisaccharide-1,4'-bisphosphate precursor of lipid A.</text>
</comment>
<comment type="similarity">
    <text evidence="9">Belongs to the glycosyltransferase group 1 family.</text>
</comment>
<evidence type="ECO:0000256" key="9">
    <source>
        <dbReference type="RuleBase" id="RU365103"/>
    </source>
</evidence>
<dbReference type="InterPro" id="IPR007507">
    <property type="entry name" value="Glycos_transf_N"/>
</dbReference>
<dbReference type="FunFam" id="3.40.50.11720:FF:000001">
    <property type="entry name" value="3-deoxy-D-manno-octulosonic acid transferase"/>
    <property type="match status" value="1"/>
</dbReference>
<accession>A0AAU7DKU6</accession>
<dbReference type="Gene3D" id="3.40.50.11720">
    <property type="entry name" value="3-Deoxy-D-manno-octulosonic-acid transferase, N-terminal domain"/>
    <property type="match status" value="1"/>
</dbReference>
<comment type="subcellular location">
    <subcellularLocation>
        <location evidence="9">Cell membrane</location>
    </subcellularLocation>
</comment>
<reference evidence="11" key="1">
    <citation type="submission" date="2023-03" db="EMBL/GenBank/DDBJ databases">
        <title>Edaphobacter sp.</title>
        <authorList>
            <person name="Huber K.J."/>
            <person name="Papendorf J."/>
            <person name="Pilke C."/>
            <person name="Bunk B."/>
            <person name="Sproeer C."/>
            <person name="Pester M."/>
        </authorList>
    </citation>
    <scope>NUCLEOTIDE SEQUENCE</scope>
    <source>
        <strain evidence="11">DSM 110680</strain>
    </source>
</reference>
<sequence>MIFIFYNLALLAALVAGAPWWLWRMATTQKYRDGLGERLGRVPARLRSTSAEGKPVIWLHAVSVGEVLAVSRLVQEIESAFPSHRLLISTTTRTGQDLARTRFGADRVFYCPLDLPWAVRAYLNALQPQMLILAETEFWPNLLDGCFRRNIPVAVVNARISDRSWPRYQMLQRLWKPILGNLTRILAQSSNDAERLVALGCPPELVSVSGNLKFDVRAVQEAEATSQLKACAAGGLRFLVAGSTLEGEEAALLEAWPSLLASDPNLVMVLAPRHPERFASVGTLLSAAEVAWVRRSDWKSKPANSIPSLQPGQVVLLDTIGELASIYSIAAVAFVGGSLVPAGGHNPLEPAQFGVPIVIGPNYANFRAITEDLRVENAIRIAPKEELAKVLIELLINRDDAANMGQRARRVFEQQAGATARSIDALRDILHFSDEPRSELHKAGRAERPA</sequence>
<dbReference type="AlphaFoldDB" id="A0AAU7DKU6"/>
<dbReference type="InterPro" id="IPR038107">
    <property type="entry name" value="Glycos_transf_N_sf"/>
</dbReference>
<evidence type="ECO:0000313" key="11">
    <source>
        <dbReference type="EMBL" id="XBH17964.1"/>
    </source>
</evidence>
<comment type="catalytic activity">
    <reaction evidence="6 9">
        <text>lipid IVA (E. coli) + CMP-3-deoxy-beta-D-manno-octulosonate = alpha-Kdo-(2-&gt;6)-lipid IVA (E. coli) + CMP + H(+)</text>
        <dbReference type="Rhea" id="RHEA:28066"/>
        <dbReference type="ChEBI" id="CHEBI:15378"/>
        <dbReference type="ChEBI" id="CHEBI:58603"/>
        <dbReference type="ChEBI" id="CHEBI:60364"/>
        <dbReference type="ChEBI" id="CHEBI:60377"/>
        <dbReference type="ChEBI" id="CHEBI:85987"/>
        <dbReference type="EC" id="2.4.99.12"/>
    </reaction>
</comment>
<evidence type="ECO:0000256" key="8">
    <source>
        <dbReference type="PIRSR" id="PIRSR639901-2"/>
    </source>
</evidence>
<feature type="site" description="Transition state stabilizer" evidence="8">
    <location>
        <position position="213"/>
    </location>
</feature>
<keyword evidence="11" id="KW-0328">Glycosyltransferase</keyword>
<organism evidence="11">
    <name type="scientific">Telmatobacter sp. DSM 110680</name>
    <dbReference type="NCBI Taxonomy" id="3036704"/>
    <lineage>
        <taxon>Bacteria</taxon>
        <taxon>Pseudomonadati</taxon>
        <taxon>Acidobacteriota</taxon>
        <taxon>Terriglobia</taxon>
        <taxon>Terriglobales</taxon>
        <taxon>Acidobacteriaceae</taxon>
        <taxon>Telmatobacter</taxon>
    </lineage>
</organism>
<dbReference type="RefSeq" id="WP_348263190.1">
    <property type="nucleotide sequence ID" value="NZ_CP121196.1"/>
</dbReference>
<keyword evidence="9" id="KW-0448">Lipopolysaccharide biosynthesis</keyword>
<gene>
    <name evidence="11" type="ORF">P8935_01220</name>
</gene>
<protein>
    <recommendedName>
        <fullName evidence="3 9">3-deoxy-D-manno-octulosonic acid transferase</fullName>
        <shortName evidence="9">Kdo transferase</shortName>
        <ecNumber evidence="2 9">2.4.99.12</ecNumber>
    </recommendedName>
    <alternativeName>
        <fullName evidence="5 9">Lipid IV(A) 3-deoxy-D-manno-octulosonic acid transferase</fullName>
    </alternativeName>
</protein>
<keyword evidence="9" id="KW-0472">Membrane</keyword>
<evidence type="ECO:0000256" key="3">
    <source>
        <dbReference type="ARBA" id="ARBA00019077"/>
    </source>
</evidence>
<evidence type="ECO:0000256" key="4">
    <source>
        <dbReference type="ARBA" id="ARBA00022679"/>
    </source>
</evidence>
<evidence type="ECO:0000256" key="1">
    <source>
        <dbReference type="ARBA" id="ARBA00004713"/>
    </source>
</evidence>
<evidence type="ECO:0000256" key="6">
    <source>
        <dbReference type="ARBA" id="ARBA00049183"/>
    </source>
</evidence>
<dbReference type="EMBL" id="CP121196">
    <property type="protein sequence ID" value="XBH17964.1"/>
    <property type="molecule type" value="Genomic_DNA"/>
</dbReference>
<dbReference type="GO" id="GO:0043842">
    <property type="term" value="F:Kdo transferase activity"/>
    <property type="evidence" value="ECO:0007669"/>
    <property type="project" value="UniProtKB-EC"/>
</dbReference>
<evidence type="ECO:0000256" key="2">
    <source>
        <dbReference type="ARBA" id="ARBA00012621"/>
    </source>
</evidence>
<dbReference type="Gene3D" id="3.40.50.2000">
    <property type="entry name" value="Glycogen Phosphorylase B"/>
    <property type="match status" value="1"/>
</dbReference>
<dbReference type="GO" id="GO:0005886">
    <property type="term" value="C:plasma membrane"/>
    <property type="evidence" value="ECO:0007669"/>
    <property type="project" value="UniProtKB-SubCell"/>
</dbReference>
<comment type="pathway">
    <text evidence="1 9">Bacterial outer membrane biogenesis; LPS core biosynthesis.</text>
</comment>
<feature type="active site" description="Proton acceptor" evidence="7">
    <location>
        <position position="66"/>
    </location>
</feature>
<proteinExistence type="inferred from homology"/>